<dbReference type="InterPro" id="IPR029058">
    <property type="entry name" value="AB_hydrolase_fold"/>
</dbReference>
<reference evidence="1 2" key="1">
    <citation type="journal article" date="2023" name="G3 (Bethesda)">
        <title>A chromosome-length genome assembly and annotation of blackberry (Rubus argutus, cv. 'Hillquist').</title>
        <authorList>
            <person name="Bruna T."/>
            <person name="Aryal R."/>
            <person name="Dudchenko O."/>
            <person name="Sargent D.J."/>
            <person name="Mead D."/>
            <person name="Buti M."/>
            <person name="Cavallini A."/>
            <person name="Hytonen T."/>
            <person name="Andres J."/>
            <person name="Pham M."/>
            <person name="Weisz D."/>
            <person name="Mascagni F."/>
            <person name="Usai G."/>
            <person name="Natali L."/>
            <person name="Bassil N."/>
            <person name="Fernandez G.E."/>
            <person name="Lomsadze A."/>
            <person name="Armour M."/>
            <person name="Olukolu B."/>
            <person name="Poorten T."/>
            <person name="Britton C."/>
            <person name="Davik J."/>
            <person name="Ashrafi H."/>
            <person name="Aiden E.L."/>
            <person name="Borodovsky M."/>
            <person name="Worthington M."/>
        </authorList>
    </citation>
    <scope>NUCLEOTIDE SEQUENCE [LARGE SCALE GENOMIC DNA]</scope>
    <source>
        <strain evidence="1">PI 553951</strain>
    </source>
</reference>
<name>A0AAW1XAD6_RUBAR</name>
<evidence type="ECO:0000313" key="1">
    <source>
        <dbReference type="EMBL" id="KAK9933385.1"/>
    </source>
</evidence>
<evidence type="ECO:0000313" key="2">
    <source>
        <dbReference type="Proteomes" id="UP001457282"/>
    </source>
</evidence>
<gene>
    <name evidence="1" type="ORF">M0R45_020583</name>
</gene>
<dbReference type="Gene3D" id="3.40.50.1820">
    <property type="entry name" value="alpha/beta hydrolase"/>
    <property type="match status" value="1"/>
</dbReference>
<protein>
    <submittedName>
        <fullName evidence="1">Uncharacterized protein</fullName>
    </submittedName>
</protein>
<dbReference type="EMBL" id="JBEDUW010000004">
    <property type="protein sequence ID" value="KAK9933385.1"/>
    <property type="molecule type" value="Genomic_DNA"/>
</dbReference>
<comment type="caution">
    <text evidence="1">The sequence shown here is derived from an EMBL/GenBank/DDBJ whole genome shotgun (WGS) entry which is preliminary data.</text>
</comment>
<dbReference type="SUPFAM" id="SSF53474">
    <property type="entry name" value="alpha/beta-Hydrolases"/>
    <property type="match status" value="1"/>
</dbReference>
<dbReference type="Proteomes" id="UP001457282">
    <property type="component" value="Unassembled WGS sequence"/>
</dbReference>
<dbReference type="AlphaFoldDB" id="A0AAW1XAD6"/>
<keyword evidence="2" id="KW-1185">Reference proteome</keyword>
<proteinExistence type="predicted"/>
<organism evidence="1 2">
    <name type="scientific">Rubus argutus</name>
    <name type="common">Southern blackberry</name>
    <dbReference type="NCBI Taxonomy" id="59490"/>
    <lineage>
        <taxon>Eukaryota</taxon>
        <taxon>Viridiplantae</taxon>
        <taxon>Streptophyta</taxon>
        <taxon>Embryophyta</taxon>
        <taxon>Tracheophyta</taxon>
        <taxon>Spermatophyta</taxon>
        <taxon>Magnoliopsida</taxon>
        <taxon>eudicotyledons</taxon>
        <taxon>Gunneridae</taxon>
        <taxon>Pentapetalae</taxon>
        <taxon>rosids</taxon>
        <taxon>fabids</taxon>
        <taxon>Rosales</taxon>
        <taxon>Rosaceae</taxon>
        <taxon>Rosoideae</taxon>
        <taxon>Rosoideae incertae sedis</taxon>
        <taxon>Rubus</taxon>
    </lineage>
</organism>
<sequence length="94" mass="10745">MGSLAKEIDREVIPFVRVFKDGSVERLLGSPYKAPLLDDPKSGVSSKDVTISKNPLISARLFLPKLDDEQPQKKLPILVYLPWWGFLHRIRLLF</sequence>
<accession>A0AAW1XAD6</accession>